<comment type="caution">
    <text evidence="8">The sequence shown here is derived from an EMBL/GenBank/DDBJ whole genome shotgun (WGS) entry which is preliminary data.</text>
</comment>
<dbReference type="Gene3D" id="3.30.160.390">
    <property type="entry name" value="Integrase, DNA-binding domain"/>
    <property type="match status" value="1"/>
</dbReference>
<evidence type="ECO:0000256" key="5">
    <source>
        <dbReference type="PROSITE-ProRule" id="PRU01248"/>
    </source>
</evidence>
<dbReference type="PANTHER" id="PTHR30629:SF2">
    <property type="entry name" value="PROPHAGE INTEGRASE INTS-RELATED"/>
    <property type="match status" value="1"/>
</dbReference>
<evidence type="ECO:0000313" key="9">
    <source>
        <dbReference type="Proteomes" id="UP001157167"/>
    </source>
</evidence>
<dbReference type="PANTHER" id="PTHR30629">
    <property type="entry name" value="PROPHAGE INTEGRASE"/>
    <property type="match status" value="1"/>
</dbReference>
<dbReference type="Pfam" id="PF13356">
    <property type="entry name" value="Arm-DNA-bind_3"/>
    <property type="match status" value="1"/>
</dbReference>
<dbReference type="InterPro" id="IPR010998">
    <property type="entry name" value="Integrase_recombinase_N"/>
</dbReference>
<dbReference type="CDD" id="cd00796">
    <property type="entry name" value="INT_Rci_Hp1_C"/>
    <property type="match status" value="1"/>
</dbReference>
<keyword evidence="9" id="KW-1185">Reference proteome</keyword>
<dbReference type="EMBL" id="BSPX01000009">
    <property type="protein sequence ID" value="GLT21497.1"/>
    <property type="molecule type" value="Genomic_DNA"/>
</dbReference>
<evidence type="ECO:0000313" key="8">
    <source>
        <dbReference type="EMBL" id="GLT21497.1"/>
    </source>
</evidence>
<dbReference type="InterPro" id="IPR002104">
    <property type="entry name" value="Integrase_catalytic"/>
</dbReference>
<evidence type="ECO:0000259" key="7">
    <source>
        <dbReference type="PROSITE" id="PS51900"/>
    </source>
</evidence>
<dbReference type="InterPro" id="IPR025166">
    <property type="entry name" value="Integrase_DNA_bind_dom"/>
</dbReference>
<dbReference type="SUPFAM" id="SSF56349">
    <property type="entry name" value="DNA breaking-rejoining enzymes"/>
    <property type="match status" value="1"/>
</dbReference>
<evidence type="ECO:0000256" key="4">
    <source>
        <dbReference type="ARBA" id="ARBA00023172"/>
    </source>
</evidence>
<keyword evidence="2" id="KW-0229">DNA integration</keyword>
<feature type="domain" description="Tyr recombinase" evidence="6">
    <location>
        <begin position="208"/>
        <end position="383"/>
    </location>
</feature>
<sequence>MNRVTRFRFTVRAIEQLPPCPLDAPGKGYEVSDTEIPGLRLSVSKGAGRKTFWLRYSFRGTKRAMRLGGFPATSLADARRLALEARGQLDRGVDPQEGRDLERSSPTLANFAKDYLEDYAKVHKRSWRDDQSKLDLHVIPFFGAERRLCDIQRRDIERFIGAVRKTHSPATANRFLSLLSAMMRRGVTLGVLPDNPCRGIPRFREASGKSRYLSLEEVGRLVVAMDKDPAPSVMAALRFMLLTGCRRSNALKARWEHVDLERRIWFMPMTKSGKPQYSPLSDECVALLGRLKSRQASPWVFPSPTDSTKPLRDPRKAFARVLAAACIKGHVRLHDIRHTHAALAVSHAGQTLFTVQKLLHHASPQTTMIYSHMANSTLARASQAVSDVITRATQAAKGDDVAPASEEASLAR</sequence>
<dbReference type="InterPro" id="IPR011010">
    <property type="entry name" value="DNA_brk_join_enz"/>
</dbReference>
<evidence type="ECO:0000256" key="1">
    <source>
        <dbReference type="ARBA" id="ARBA00008857"/>
    </source>
</evidence>
<proteinExistence type="inferred from homology"/>
<dbReference type="InterPro" id="IPR038488">
    <property type="entry name" value="Integrase_DNA-bd_sf"/>
</dbReference>
<keyword evidence="4" id="KW-0233">DNA recombination</keyword>
<name>A0ABQ6F8C3_9RHOO</name>
<feature type="domain" description="Core-binding (CB)" evidence="7">
    <location>
        <begin position="106"/>
        <end position="187"/>
    </location>
</feature>
<evidence type="ECO:0000256" key="3">
    <source>
        <dbReference type="ARBA" id="ARBA00023125"/>
    </source>
</evidence>
<dbReference type="InterPro" id="IPR013762">
    <property type="entry name" value="Integrase-like_cat_sf"/>
</dbReference>
<dbReference type="PROSITE" id="PS51898">
    <property type="entry name" value="TYR_RECOMBINASE"/>
    <property type="match status" value="1"/>
</dbReference>
<dbReference type="Pfam" id="PF00589">
    <property type="entry name" value="Phage_integrase"/>
    <property type="match status" value="1"/>
</dbReference>
<dbReference type="InterPro" id="IPR050808">
    <property type="entry name" value="Phage_Integrase"/>
</dbReference>
<evidence type="ECO:0000259" key="6">
    <source>
        <dbReference type="PROSITE" id="PS51898"/>
    </source>
</evidence>
<dbReference type="PROSITE" id="PS51900">
    <property type="entry name" value="CB"/>
    <property type="match status" value="1"/>
</dbReference>
<dbReference type="Gene3D" id="1.10.443.10">
    <property type="entry name" value="Intergrase catalytic core"/>
    <property type="match status" value="1"/>
</dbReference>
<keyword evidence="3 5" id="KW-0238">DNA-binding</keyword>
<organism evidence="8 9">
    <name type="scientific">Zoogloea oryzae</name>
    <dbReference type="NCBI Taxonomy" id="310767"/>
    <lineage>
        <taxon>Bacteria</taxon>
        <taxon>Pseudomonadati</taxon>
        <taxon>Pseudomonadota</taxon>
        <taxon>Betaproteobacteria</taxon>
        <taxon>Rhodocyclales</taxon>
        <taxon>Zoogloeaceae</taxon>
        <taxon>Zoogloea</taxon>
    </lineage>
</organism>
<protein>
    <submittedName>
        <fullName evidence="8">Integrase</fullName>
    </submittedName>
</protein>
<dbReference type="Proteomes" id="UP001157167">
    <property type="component" value="Unassembled WGS sequence"/>
</dbReference>
<comment type="similarity">
    <text evidence="1">Belongs to the 'phage' integrase family.</text>
</comment>
<reference evidence="9" key="1">
    <citation type="journal article" date="2019" name="Int. J. Syst. Evol. Microbiol.">
        <title>The Global Catalogue of Microorganisms (GCM) 10K type strain sequencing project: providing services to taxonomists for standard genome sequencing and annotation.</title>
        <authorList>
            <consortium name="The Broad Institute Genomics Platform"/>
            <consortium name="The Broad Institute Genome Sequencing Center for Infectious Disease"/>
            <person name="Wu L."/>
            <person name="Ma J."/>
        </authorList>
    </citation>
    <scope>NUCLEOTIDE SEQUENCE [LARGE SCALE GENOMIC DNA]</scope>
    <source>
        <strain evidence="9">NBRC 102407</strain>
    </source>
</reference>
<gene>
    <name evidence="8" type="ORF">GCM10007933_09490</name>
</gene>
<dbReference type="RefSeq" id="WP_284186937.1">
    <property type="nucleotide sequence ID" value="NZ_BSPX01000009.1"/>
</dbReference>
<dbReference type="InterPro" id="IPR044068">
    <property type="entry name" value="CB"/>
</dbReference>
<accession>A0ABQ6F8C3</accession>
<evidence type="ECO:0000256" key="2">
    <source>
        <dbReference type="ARBA" id="ARBA00022908"/>
    </source>
</evidence>
<dbReference type="Gene3D" id="1.10.150.130">
    <property type="match status" value="1"/>
</dbReference>